<accession>A0A2H0ZHS3</accession>
<dbReference type="VEuPathDB" id="FungiDB:CJI97_004662"/>
<reference evidence="3" key="3">
    <citation type="submission" date="2021-06" db="EMBL/GenBank/DDBJ databases">
        <title>Candida auris outbreak in lebanese hospital.</title>
        <authorList>
            <person name="Finianos M."/>
        </authorList>
    </citation>
    <scope>NUCLEOTIDE SEQUENCE</scope>
    <source>
        <strain evidence="3">CA7LBN</strain>
    </source>
</reference>
<evidence type="ECO:0000256" key="1">
    <source>
        <dbReference type="SAM" id="MobiDB-lite"/>
    </source>
</evidence>
<proteinExistence type="predicted"/>
<dbReference type="VEuPathDB" id="FungiDB:CJI96_0004363"/>
<dbReference type="EMBL" id="CP076753">
    <property type="protein sequence ID" value="QWW25121.1"/>
    <property type="molecule type" value="Genomic_DNA"/>
</dbReference>
<dbReference type="VEuPathDB" id="FungiDB:QG37_06813"/>
<dbReference type="VEuPathDB" id="FungiDB:CJJ09_004801"/>
<dbReference type="AlphaFoldDB" id="A0A2H0ZHS3"/>
<name>A0A2H0ZHS3_CANAR</name>
<reference evidence="2" key="1">
    <citation type="journal article" date="2017" name="Clin. Infect. Dis.">
        <title>Simultaneous emergence of multidrug-resistant Candida auris on 3 continents confirmed by whole-genome sequencing and epidemiological analyses.</title>
        <authorList>
            <person name="Lockhart S.R."/>
            <person name="Etienne K.A."/>
            <person name="Vallabhaneni S."/>
            <person name="Farooqi J."/>
            <person name="Chowdhary A."/>
            <person name="Govender N.P."/>
            <person name="Colombo A.L."/>
            <person name="Calvo B."/>
            <person name="Cuomo C.A."/>
            <person name="Desjardins C.A."/>
            <person name="Berkow E.L."/>
            <person name="Castanheira M."/>
            <person name="Magobo R.E."/>
            <person name="Jabeen K."/>
            <person name="Asghar R.J."/>
            <person name="Meis J.F."/>
            <person name="Jackson B."/>
            <person name="Chiller T."/>
            <person name="Litvintseva A.P."/>
        </authorList>
    </citation>
    <scope>NUCLEOTIDE SEQUENCE [LARGE SCALE GENOMIC DNA]</scope>
    <source>
        <strain evidence="2">B8441</strain>
    </source>
</reference>
<protein>
    <submittedName>
        <fullName evidence="2">Uncharacterized protein</fullName>
    </submittedName>
</protein>
<dbReference type="VEuPathDB" id="FungiDB:B9J08_004790"/>
<dbReference type="VEuPathDB" id="FungiDB:CJJ07_000660"/>
<sequence length="396" mass="45954">MIETFPPVSKISSISTKTATLCNKNPPLALLLASLQHFTLRDSQLSPYVDLWWCLSLQVRNRTNEAEFRRTQRVLWQTTWHFHYTYFRFRYLRHPVPRSVYRGYIQLEIEPEMSVEDVLDTLKRYVKQQKYPNMNLSKAKKSNIGQSLISLKDMGQCYVKAYKGLLPLLDNVRYVDGNTQFVVNVLKEPVPVLLFLFSEERPPAVIPQLLTKHDEWEYVPARNKNCYYVLVLFRSQKRPEEFCTNKSSLLYLTSKLIELVEPETVKVGETAKENSGNAIDQAEDIKAPPLPDQGIDEVMPGTFSIEEPEESDALSQAVNRVTETLQSMVPEIRRRNERDHESPAQEDLPPLPMPQTLYSLTQRHPAQPVNEVKLSLKSRTYHQFKSSFIVKGPRRR</sequence>
<dbReference type="Proteomes" id="UP000825438">
    <property type="component" value="Chromosome V"/>
</dbReference>
<evidence type="ECO:0000313" key="2">
    <source>
        <dbReference type="EMBL" id="PIS49763.1"/>
    </source>
</evidence>
<organism evidence="2">
    <name type="scientific">Candidozyma auris</name>
    <name type="common">Yeast</name>
    <name type="synonym">Candida auris</name>
    <dbReference type="NCBI Taxonomy" id="498019"/>
    <lineage>
        <taxon>Eukaryota</taxon>
        <taxon>Fungi</taxon>
        <taxon>Dikarya</taxon>
        <taxon>Ascomycota</taxon>
        <taxon>Saccharomycotina</taxon>
        <taxon>Pichiomycetes</taxon>
        <taxon>Metschnikowiaceae</taxon>
        <taxon>Candidozyma</taxon>
    </lineage>
</organism>
<feature type="region of interest" description="Disordered" evidence="1">
    <location>
        <begin position="331"/>
        <end position="356"/>
    </location>
</feature>
<evidence type="ECO:0000313" key="3">
    <source>
        <dbReference type="EMBL" id="QWW25121.1"/>
    </source>
</evidence>
<dbReference type="EMBL" id="PEKT02000009">
    <property type="protein sequence ID" value="PIS49763.1"/>
    <property type="molecule type" value="Genomic_DNA"/>
</dbReference>
<gene>
    <name evidence="2" type="ORF">B9J08_004790</name>
    <name evidence="3" type="ORF">CA7LBN_004003</name>
</gene>
<feature type="compositionally biased region" description="Basic and acidic residues" evidence="1">
    <location>
        <begin position="331"/>
        <end position="343"/>
    </location>
</feature>
<reference evidence="2" key="2">
    <citation type="submission" date="2017-11" db="EMBL/GenBank/DDBJ databases">
        <title>Candida auris genome assembly and annotation.</title>
        <authorList>
            <person name="Munoz J.F."/>
            <person name="Gade L.G."/>
            <person name="Chow N.A."/>
            <person name="Litvintseva A.P."/>
            <person name="Loparev V.N."/>
            <person name="Cuomo C.A."/>
        </authorList>
    </citation>
    <scope>NUCLEOTIDE SEQUENCE</scope>
    <source>
        <strain evidence="2">B8441</strain>
    </source>
</reference>